<accession>A0A2T5BX40</accession>
<dbReference type="GO" id="GO:0022857">
    <property type="term" value="F:transmembrane transporter activity"/>
    <property type="evidence" value="ECO:0007669"/>
    <property type="project" value="InterPro"/>
</dbReference>
<feature type="coiled-coil region" evidence="3">
    <location>
        <begin position="116"/>
        <end position="174"/>
    </location>
</feature>
<dbReference type="Gene3D" id="1.10.287.470">
    <property type="entry name" value="Helix hairpin bin"/>
    <property type="match status" value="1"/>
</dbReference>
<proteinExistence type="inferred from homology"/>
<dbReference type="AlphaFoldDB" id="A0A2T5BX40"/>
<dbReference type="Proteomes" id="UP000243525">
    <property type="component" value="Unassembled WGS sequence"/>
</dbReference>
<feature type="region of interest" description="Disordered" evidence="4">
    <location>
        <begin position="336"/>
        <end position="375"/>
    </location>
</feature>
<name>A0A2T5BX40_9BACT</name>
<dbReference type="GO" id="GO:0015679">
    <property type="term" value="P:plasma membrane copper ion transport"/>
    <property type="evidence" value="ECO:0007669"/>
    <property type="project" value="TreeGrafter"/>
</dbReference>
<dbReference type="OrthoDB" id="9814657at2"/>
<dbReference type="InterPro" id="IPR058647">
    <property type="entry name" value="BSH_CzcB-like"/>
</dbReference>
<evidence type="ECO:0000256" key="1">
    <source>
        <dbReference type="ARBA" id="ARBA00009477"/>
    </source>
</evidence>
<feature type="domain" description="CusB-like beta-barrel" evidence="6">
    <location>
        <begin position="234"/>
        <end position="305"/>
    </location>
</feature>
<sequence length="432" mass="48328">MKTKIFLALLAVVMLMSCNSNKKENSEAGEHAEHEGPEGVVMLNELQREALNLQLGNFQMRNLTTLVKTNGQLEVPPAASADVTAIIGGNVKEIKVFHGDKVNKGQVLAILEHPDYIVLQEEFAETANKLEFLEQEYARQKELFENNVGAGKDFQQVKSEYNTAKARYEGLKSRLQLLNLSPDKVKEGSISNTISILSPINGFVNDVNIKVGTYVDAKDQLLSITDNREIHADFMVYENDVHLIENGQKVDFTVSNRPGEELSATIFAIGKEFEPNTRAVHIHARLDKNPGNLIPGMYVSGHIHTDENTTRTLPNNAVVAEGTKSYIFILDESVEAEEHEGHEHEAVAENEERHDHEAEENHEEHEGEAGHEEENGGHVMAFRMVEVITGKQDDGYTEIKLLNPLADDTQIVMNAAYYLLADMKKEETEHEH</sequence>
<feature type="signal peptide" evidence="5">
    <location>
        <begin position="1"/>
        <end position="22"/>
    </location>
</feature>
<keyword evidence="5" id="KW-0732">Signal</keyword>
<feature type="domain" description="CzcB-like barrel-sandwich hybrid" evidence="7">
    <location>
        <begin position="81"/>
        <end position="226"/>
    </location>
</feature>
<dbReference type="RefSeq" id="WP_107823860.1">
    <property type="nucleotide sequence ID" value="NZ_OY782574.1"/>
</dbReference>
<dbReference type="EMBL" id="QAAD01000031">
    <property type="protein sequence ID" value="PTN04473.1"/>
    <property type="molecule type" value="Genomic_DNA"/>
</dbReference>
<dbReference type="PANTHER" id="PTHR30097:SF4">
    <property type="entry name" value="SLR6042 PROTEIN"/>
    <property type="match status" value="1"/>
</dbReference>
<feature type="compositionally biased region" description="Basic and acidic residues" evidence="4">
    <location>
        <begin position="339"/>
        <end position="375"/>
    </location>
</feature>
<dbReference type="InterPro" id="IPR051909">
    <property type="entry name" value="MFP_Cation_Efflux"/>
</dbReference>
<dbReference type="Gene3D" id="2.40.30.170">
    <property type="match status" value="1"/>
</dbReference>
<evidence type="ECO:0000259" key="7">
    <source>
        <dbReference type="Pfam" id="PF25973"/>
    </source>
</evidence>
<dbReference type="PANTHER" id="PTHR30097">
    <property type="entry name" value="CATION EFFLUX SYSTEM PROTEIN CUSB"/>
    <property type="match status" value="1"/>
</dbReference>
<feature type="chain" id="PRO_5015507328" evidence="5">
    <location>
        <begin position="23"/>
        <end position="432"/>
    </location>
</feature>
<evidence type="ECO:0000256" key="4">
    <source>
        <dbReference type="SAM" id="MobiDB-lite"/>
    </source>
</evidence>
<protein>
    <submittedName>
        <fullName evidence="8">Cobalt-zinc-cadmium efflux system membrane fusion protein</fullName>
    </submittedName>
</protein>
<keyword evidence="3" id="KW-0175">Coiled coil</keyword>
<dbReference type="GO" id="GO:0030313">
    <property type="term" value="C:cell envelope"/>
    <property type="evidence" value="ECO:0007669"/>
    <property type="project" value="TreeGrafter"/>
</dbReference>
<dbReference type="Gene3D" id="2.40.50.100">
    <property type="match status" value="1"/>
</dbReference>
<evidence type="ECO:0000313" key="9">
    <source>
        <dbReference type="Proteomes" id="UP000243525"/>
    </source>
</evidence>
<evidence type="ECO:0000259" key="6">
    <source>
        <dbReference type="Pfam" id="PF25954"/>
    </source>
</evidence>
<comment type="similarity">
    <text evidence="1">Belongs to the membrane fusion protein (MFP) (TC 8.A.1) family.</text>
</comment>
<dbReference type="NCBIfam" id="TIGR01730">
    <property type="entry name" value="RND_mfp"/>
    <property type="match status" value="1"/>
</dbReference>
<dbReference type="GO" id="GO:0016020">
    <property type="term" value="C:membrane"/>
    <property type="evidence" value="ECO:0007669"/>
    <property type="project" value="InterPro"/>
</dbReference>
<dbReference type="SUPFAM" id="SSF111369">
    <property type="entry name" value="HlyD-like secretion proteins"/>
    <property type="match status" value="1"/>
</dbReference>
<dbReference type="Pfam" id="PF25954">
    <property type="entry name" value="Beta-barrel_RND_2"/>
    <property type="match status" value="1"/>
</dbReference>
<dbReference type="PROSITE" id="PS51257">
    <property type="entry name" value="PROKAR_LIPOPROTEIN"/>
    <property type="match status" value="1"/>
</dbReference>
<dbReference type="InterPro" id="IPR058792">
    <property type="entry name" value="Beta-barrel_RND_2"/>
</dbReference>
<reference evidence="8 9" key="1">
    <citation type="submission" date="2018-04" db="EMBL/GenBank/DDBJ databases">
        <title>Genomic Encyclopedia of Archaeal and Bacterial Type Strains, Phase II (KMG-II): from individual species to whole genera.</title>
        <authorList>
            <person name="Goeker M."/>
        </authorList>
    </citation>
    <scope>NUCLEOTIDE SEQUENCE [LARGE SCALE GENOMIC DNA]</scope>
    <source>
        <strain evidence="8 9">DSM 28823</strain>
    </source>
</reference>
<evidence type="ECO:0000256" key="2">
    <source>
        <dbReference type="ARBA" id="ARBA00022448"/>
    </source>
</evidence>
<evidence type="ECO:0000256" key="3">
    <source>
        <dbReference type="SAM" id="Coils"/>
    </source>
</evidence>
<dbReference type="Pfam" id="PF25973">
    <property type="entry name" value="BSH_CzcB"/>
    <property type="match status" value="1"/>
</dbReference>
<organism evidence="8 9">
    <name type="scientific">Mangrovibacterium marinum</name>
    <dbReference type="NCBI Taxonomy" id="1639118"/>
    <lineage>
        <taxon>Bacteria</taxon>
        <taxon>Pseudomonadati</taxon>
        <taxon>Bacteroidota</taxon>
        <taxon>Bacteroidia</taxon>
        <taxon>Marinilabiliales</taxon>
        <taxon>Prolixibacteraceae</taxon>
        <taxon>Mangrovibacterium</taxon>
    </lineage>
</organism>
<comment type="caution">
    <text evidence="8">The sequence shown here is derived from an EMBL/GenBank/DDBJ whole genome shotgun (WGS) entry which is preliminary data.</text>
</comment>
<keyword evidence="2" id="KW-0813">Transport</keyword>
<evidence type="ECO:0000313" key="8">
    <source>
        <dbReference type="EMBL" id="PTN04473.1"/>
    </source>
</evidence>
<dbReference type="GO" id="GO:0060003">
    <property type="term" value="P:copper ion export"/>
    <property type="evidence" value="ECO:0007669"/>
    <property type="project" value="TreeGrafter"/>
</dbReference>
<dbReference type="InterPro" id="IPR006143">
    <property type="entry name" value="RND_pump_MFP"/>
</dbReference>
<gene>
    <name evidence="8" type="ORF">C8N47_1318</name>
</gene>
<evidence type="ECO:0000256" key="5">
    <source>
        <dbReference type="SAM" id="SignalP"/>
    </source>
</evidence>
<keyword evidence="9" id="KW-1185">Reference proteome</keyword>